<dbReference type="SUPFAM" id="SSF47413">
    <property type="entry name" value="lambda repressor-like DNA-binding domains"/>
    <property type="match status" value="1"/>
</dbReference>
<dbReference type="Pfam" id="PF01381">
    <property type="entry name" value="HTH_3"/>
    <property type="match status" value="1"/>
</dbReference>
<evidence type="ECO:0000256" key="1">
    <source>
        <dbReference type="ARBA" id="ARBA00023125"/>
    </source>
</evidence>
<dbReference type="InterPro" id="IPR014710">
    <property type="entry name" value="RmlC-like_jellyroll"/>
</dbReference>
<keyword evidence="1" id="KW-0238">DNA-binding</keyword>
<accession>A0A0P8X6C3</accession>
<gene>
    <name evidence="3" type="ORF">AN403_5806</name>
</gene>
<dbReference type="InterPro" id="IPR011051">
    <property type="entry name" value="RmlC_Cupin_sf"/>
</dbReference>
<name>A0A0P8X6C3_PSEFL</name>
<dbReference type="InterPro" id="IPR050807">
    <property type="entry name" value="TransReg_Diox_bact_type"/>
</dbReference>
<sequence length="236" mass="26140">MANGYFSSRLSNLLSITNKRDLIAAFHVSGTGKRRDPRLLSTPITLKRYAHKAVMDTGSRLKLVRESYKLSQRELARRSGVTNATISLIEQNRVSPSVSSLKKLLEGIPMSLADFFTFDQPPREHQYVFRANEQPDLGRHGLRLLLIGASVPSRQMRLLREQYAPGASSGEEPIVHSEGEECGLVTRGTVELTVDGQVSVLNAGDGYYFPTTLPHRFRNIGADEAEIISANTPANF</sequence>
<dbReference type="GO" id="GO:0003700">
    <property type="term" value="F:DNA-binding transcription factor activity"/>
    <property type="evidence" value="ECO:0007669"/>
    <property type="project" value="TreeGrafter"/>
</dbReference>
<dbReference type="Gene3D" id="2.60.120.10">
    <property type="entry name" value="Jelly Rolls"/>
    <property type="match status" value="1"/>
</dbReference>
<dbReference type="CDD" id="cd02209">
    <property type="entry name" value="cupin_XRE_C"/>
    <property type="match status" value="1"/>
</dbReference>
<organism evidence="3 4">
    <name type="scientific">Pseudomonas fluorescens</name>
    <dbReference type="NCBI Taxonomy" id="294"/>
    <lineage>
        <taxon>Bacteria</taxon>
        <taxon>Pseudomonadati</taxon>
        <taxon>Pseudomonadota</taxon>
        <taxon>Gammaproteobacteria</taxon>
        <taxon>Pseudomonadales</taxon>
        <taxon>Pseudomonadaceae</taxon>
        <taxon>Pseudomonas</taxon>
    </lineage>
</organism>
<dbReference type="GO" id="GO:0003677">
    <property type="term" value="F:DNA binding"/>
    <property type="evidence" value="ECO:0007669"/>
    <property type="project" value="UniProtKB-KW"/>
</dbReference>
<dbReference type="AlphaFoldDB" id="A0A0P8X6C3"/>
<protein>
    <submittedName>
        <fullName evidence="3">Helix-turn-helix family protein</fullName>
    </submittedName>
</protein>
<dbReference type="Gene3D" id="1.10.260.40">
    <property type="entry name" value="lambda repressor-like DNA-binding domains"/>
    <property type="match status" value="1"/>
</dbReference>
<dbReference type="PROSITE" id="PS50943">
    <property type="entry name" value="HTH_CROC1"/>
    <property type="match status" value="1"/>
</dbReference>
<dbReference type="CDD" id="cd00093">
    <property type="entry name" value="HTH_XRE"/>
    <property type="match status" value="1"/>
</dbReference>
<evidence type="ECO:0000313" key="4">
    <source>
        <dbReference type="Proteomes" id="UP000050349"/>
    </source>
</evidence>
<dbReference type="Pfam" id="PF07883">
    <property type="entry name" value="Cupin_2"/>
    <property type="match status" value="1"/>
</dbReference>
<dbReference type="PANTHER" id="PTHR46797:SF11">
    <property type="entry name" value="HTH-TYPE TRANSCRIPTIONAL REGULATOR PUUR"/>
    <property type="match status" value="1"/>
</dbReference>
<comment type="caution">
    <text evidence="3">The sequence shown here is derived from an EMBL/GenBank/DDBJ whole genome shotgun (WGS) entry which is preliminary data.</text>
</comment>
<dbReference type="InterPro" id="IPR001387">
    <property type="entry name" value="Cro/C1-type_HTH"/>
</dbReference>
<reference evidence="3 4" key="1">
    <citation type="submission" date="2015-09" db="EMBL/GenBank/DDBJ databases">
        <authorList>
            <person name="Jackson K.R."/>
            <person name="Lunt B.L."/>
            <person name="Fisher J.N.B."/>
            <person name="Gardner A.V."/>
            <person name="Bailey M.E."/>
            <person name="Deus L.M."/>
            <person name="Earl A.S."/>
            <person name="Gibby P.D."/>
            <person name="Hartmann K.A."/>
            <person name="Liu J.E."/>
            <person name="Manci A.M."/>
            <person name="Nielsen D.A."/>
            <person name="Solomon M.B."/>
            <person name="Breakwell D.P."/>
            <person name="Burnett S.H."/>
            <person name="Grose J.H."/>
        </authorList>
    </citation>
    <scope>NUCLEOTIDE SEQUENCE [LARGE SCALE GENOMIC DNA]</scope>
    <source>
        <strain evidence="3 4">S613</strain>
    </source>
</reference>
<feature type="domain" description="HTH cro/C1-type" evidence="2">
    <location>
        <begin position="61"/>
        <end position="115"/>
    </location>
</feature>
<dbReference type="EMBL" id="LJXB01000048">
    <property type="protein sequence ID" value="KPU61735.1"/>
    <property type="molecule type" value="Genomic_DNA"/>
</dbReference>
<proteinExistence type="predicted"/>
<dbReference type="PANTHER" id="PTHR46797">
    <property type="entry name" value="HTH-TYPE TRANSCRIPTIONAL REGULATOR"/>
    <property type="match status" value="1"/>
</dbReference>
<dbReference type="InterPro" id="IPR010982">
    <property type="entry name" value="Lambda_DNA-bd_dom_sf"/>
</dbReference>
<dbReference type="GO" id="GO:0005829">
    <property type="term" value="C:cytosol"/>
    <property type="evidence" value="ECO:0007669"/>
    <property type="project" value="TreeGrafter"/>
</dbReference>
<evidence type="ECO:0000259" key="2">
    <source>
        <dbReference type="PROSITE" id="PS50943"/>
    </source>
</evidence>
<dbReference type="SUPFAM" id="SSF51182">
    <property type="entry name" value="RmlC-like cupins"/>
    <property type="match status" value="1"/>
</dbReference>
<dbReference type="InterPro" id="IPR013096">
    <property type="entry name" value="Cupin_2"/>
</dbReference>
<evidence type="ECO:0000313" key="3">
    <source>
        <dbReference type="EMBL" id="KPU61735.1"/>
    </source>
</evidence>
<dbReference type="PATRIC" id="fig|294.162.peg.511"/>
<dbReference type="SMART" id="SM00530">
    <property type="entry name" value="HTH_XRE"/>
    <property type="match status" value="1"/>
</dbReference>
<dbReference type="Proteomes" id="UP000050349">
    <property type="component" value="Unassembled WGS sequence"/>
</dbReference>